<evidence type="ECO:0000313" key="1">
    <source>
        <dbReference type="Proteomes" id="UP000036681"/>
    </source>
</evidence>
<keyword evidence="1" id="KW-1185">Reference proteome</keyword>
<protein>
    <submittedName>
        <fullName evidence="2">Neur_chan_LBD domain-containing protein</fullName>
    </submittedName>
</protein>
<sequence>MFACRETKVWEKIVHMREILTSKQSYEPPEANVEWRRIPIDYHGNSLQLDVPSVAALMRYWKADSSGKGGQVSEYQWDR</sequence>
<reference evidence="2" key="1">
    <citation type="submission" date="2017-02" db="UniProtKB">
        <authorList>
            <consortium name="WormBaseParasite"/>
        </authorList>
    </citation>
    <scope>IDENTIFICATION</scope>
</reference>
<dbReference type="Proteomes" id="UP000036681">
    <property type="component" value="Unplaced"/>
</dbReference>
<evidence type="ECO:0000313" key="2">
    <source>
        <dbReference type="WBParaSite" id="ALUE_0000564401-mRNA-1"/>
    </source>
</evidence>
<accession>A0A0M3HSW7</accession>
<dbReference type="AlphaFoldDB" id="A0A0M3HSW7"/>
<organism evidence="1 2">
    <name type="scientific">Ascaris lumbricoides</name>
    <name type="common">Giant roundworm</name>
    <dbReference type="NCBI Taxonomy" id="6252"/>
    <lineage>
        <taxon>Eukaryota</taxon>
        <taxon>Metazoa</taxon>
        <taxon>Ecdysozoa</taxon>
        <taxon>Nematoda</taxon>
        <taxon>Chromadorea</taxon>
        <taxon>Rhabditida</taxon>
        <taxon>Spirurina</taxon>
        <taxon>Ascaridomorpha</taxon>
        <taxon>Ascaridoidea</taxon>
        <taxon>Ascarididae</taxon>
        <taxon>Ascaris</taxon>
    </lineage>
</organism>
<name>A0A0M3HSW7_ASCLU</name>
<dbReference type="WBParaSite" id="ALUE_0000564401-mRNA-1">
    <property type="protein sequence ID" value="ALUE_0000564401-mRNA-1"/>
    <property type="gene ID" value="ALUE_0000564401"/>
</dbReference>
<proteinExistence type="predicted"/>